<organism evidence="1 2">
    <name type="scientific">Empedobacter tilapiae</name>
    <dbReference type="NCBI Taxonomy" id="2491114"/>
    <lineage>
        <taxon>Bacteria</taxon>
        <taxon>Pseudomonadati</taxon>
        <taxon>Bacteroidota</taxon>
        <taxon>Flavobacteriia</taxon>
        <taxon>Flavobacteriales</taxon>
        <taxon>Weeksellaceae</taxon>
        <taxon>Empedobacter</taxon>
    </lineage>
</organism>
<sequence>MWKTIEFYQRTNIINLSYRSLMRRIDLVRGMNNVLRSKVINGSRTLLINYDYIQEYFQRKRKLKLGIDDFNKKMEKKVRKVKSTLIVPDNISKYNIELSINFKDDYDRDYYEYIVKDLFLRTAFDMFYVIEVDSFGYNHLHIGLKGDADELKLILQHTYDNLLLHDYDGEEEKLFSKQTNVAVIRNNNAFLDYIKKDGEIKFLLKKQNLELFEGGK</sequence>
<dbReference type="AlphaFoldDB" id="A0A4Z1BNS2"/>
<proteinExistence type="predicted"/>
<dbReference type="RefSeq" id="WP_135834633.1">
    <property type="nucleotide sequence ID" value="NZ_SRPE01000003.1"/>
</dbReference>
<reference evidence="1 2" key="1">
    <citation type="submission" date="2019-03" db="EMBL/GenBank/DDBJ databases">
        <title>Empedobacter tilapiae sp. nov., isolated from an intestine of Nile tilapia Oreochromis niloticus.</title>
        <authorList>
            <person name="Kim Y.-O."/>
            <person name="Yoon J.-H."/>
        </authorList>
    </citation>
    <scope>NUCLEOTIDE SEQUENCE [LARGE SCALE GENOMIC DNA]</scope>
    <source>
        <strain evidence="1 2">MRS2</strain>
    </source>
</reference>
<comment type="caution">
    <text evidence="1">The sequence shown here is derived from an EMBL/GenBank/DDBJ whole genome shotgun (WGS) entry which is preliminary data.</text>
</comment>
<evidence type="ECO:0000313" key="2">
    <source>
        <dbReference type="Proteomes" id="UP000297998"/>
    </source>
</evidence>
<dbReference type="Proteomes" id="UP000297998">
    <property type="component" value="Unassembled WGS sequence"/>
</dbReference>
<dbReference type="EMBL" id="SRPE01000003">
    <property type="protein sequence ID" value="TGN29177.1"/>
    <property type="molecule type" value="Genomic_DNA"/>
</dbReference>
<gene>
    <name evidence="1" type="ORF">E4J94_04275</name>
</gene>
<accession>A0A4Z1BNS2</accession>
<dbReference type="OrthoDB" id="1453424at2"/>
<protein>
    <submittedName>
        <fullName evidence="1">Uncharacterized protein</fullName>
    </submittedName>
</protein>
<evidence type="ECO:0000313" key="1">
    <source>
        <dbReference type="EMBL" id="TGN29177.1"/>
    </source>
</evidence>
<keyword evidence="2" id="KW-1185">Reference proteome</keyword>
<name>A0A4Z1BNS2_9FLAO</name>